<name>A0A3A2ZJ86_9EURO</name>
<evidence type="ECO:0000313" key="8">
    <source>
        <dbReference type="Proteomes" id="UP000266188"/>
    </source>
</evidence>
<dbReference type="InterPro" id="IPR001242">
    <property type="entry name" value="Condensation_dom"/>
</dbReference>
<comment type="caution">
    <text evidence="7">The sequence shown here is derived from an EMBL/GenBank/DDBJ whole genome shotgun (WGS) entry which is preliminary data.</text>
</comment>
<dbReference type="AlphaFoldDB" id="A0A3A2ZJ86"/>
<dbReference type="SMART" id="SM00823">
    <property type="entry name" value="PKS_PP"/>
    <property type="match status" value="1"/>
</dbReference>
<dbReference type="InterPro" id="IPR036736">
    <property type="entry name" value="ACP-like_sf"/>
</dbReference>
<dbReference type="NCBIfam" id="TIGR01733">
    <property type="entry name" value="AA-adenyl-dom"/>
    <property type="match status" value="1"/>
</dbReference>
<keyword evidence="3" id="KW-0436">Ligase</keyword>
<comment type="similarity">
    <text evidence="4">Belongs to the NRP synthetase family.</text>
</comment>
<reference evidence="8" key="1">
    <citation type="submission" date="2017-02" db="EMBL/GenBank/DDBJ databases">
        <authorList>
            <person name="Tafer H."/>
            <person name="Lopandic K."/>
        </authorList>
    </citation>
    <scope>NUCLEOTIDE SEQUENCE [LARGE SCALE GENOMIC DNA]</scope>
    <source>
        <strain evidence="8">CBS 366.77</strain>
    </source>
</reference>
<feature type="chain" id="PRO_5017260441" evidence="5">
    <location>
        <begin position="22"/>
        <end position="1223"/>
    </location>
</feature>
<dbReference type="SUPFAM" id="SSF47336">
    <property type="entry name" value="ACP-like"/>
    <property type="match status" value="1"/>
</dbReference>
<dbReference type="PROSITE" id="PS50075">
    <property type="entry name" value="CARRIER"/>
    <property type="match status" value="1"/>
</dbReference>
<dbReference type="STRING" id="2070753.A0A3A2ZJ86"/>
<dbReference type="Gene3D" id="3.30.559.30">
    <property type="entry name" value="Nonribosomal peptide synthetase, condensation domain"/>
    <property type="match status" value="1"/>
</dbReference>
<dbReference type="Gene3D" id="3.40.50.980">
    <property type="match status" value="2"/>
</dbReference>
<dbReference type="GO" id="GO:0044550">
    <property type="term" value="P:secondary metabolite biosynthetic process"/>
    <property type="evidence" value="ECO:0007669"/>
    <property type="project" value="TreeGrafter"/>
</dbReference>
<dbReference type="Pfam" id="PF00550">
    <property type="entry name" value="PP-binding"/>
    <property type="match status" value="1"/>
</dbReference>
<dbReference type="GO" id="GO:0043041">
    <property type="term" value="P:amino acid activation for nonribosomal peptide biosynthetic process"/>
    <property type="evidence" value="ECO:0007669"/>
    <property type="project" value="TreeGrafter"/>
</dbReference>
<dbReference type="PANTHER" id="PTHR45527">
    <property type="entry name" value="NONRIBOSOMAL PEPTIDE SYNTHETASE"/>
    <property type="match status" value="1"/>
</dbReference>
<dbReference type="Gene3D" id="2.30.38.10">
    <property type="entry name" value="Luciferase, Domain 3"/>
    <property type="match status" value="1"/>
</dbReference>
<dbReference type="GO" id="GO:0016874">
    <property type="term" value="F:ligase activity"/>
    <property type="evidence" value="ECO:0007669"/>
    <property type="project" value="UniProtKB-KW"/>
</dbReference>
<organism evidence="7 8">
    <name type="scientific">Aspergillus sclerotialis</name>
    <dbReference type="NCBI Taxonomy" id="2070753"/>
    <lineage>
        <taxon>Eukaryota</taxon>
        <taxon>Fungi</taxon>
        <taxon>Dikarya</taxon>
        <taxon>Ascomycota</taxon>
        <taxon>Pezizomycotina</taxon>
        <taxon>Eurotiomycetes</taxon>
        <taxon>Eurotiomycetidae</taxon>
        <taxon>Eurotiales</taxon>
        <taxon>Aspergillaceae</taxon>
        <taxon>Aspergillus</taxon>
        <taxon>Aspergillus subgen. Polypaecilum</taxon>
    </lineage>
</organism>
<dbReference type="InterPro" id="IPR045851">
    <property type="entry name" value="AMP-bd_C_sf"/>
</dbReference>
<evidence type="ECO:0000256" key="2">
    <source>
        <dbReference type="ARBA" id="ARBA00022553"/>
    </source>
</evidence>
<gene>
    <name evidence="7" type="ORF">PHISCL_04479</name>
</gene>
<dbReference type="Gene3D" id="3.30.559.10">
    <property type="entry name" value="Chloramphenicol acetyltransferase-like domain"/>
    <property type="match status" value="1"/>
</dbReference>
<dbReference type="Pfam" id="PF00501">
    <property type="entry name" value="AMP-binding"/>
    <property type="match status" value="1"/>
</dbReference>
<evidence type="ECO:0000256" key="5">
    <source>
        <dbReference type="SAM" id="SignalP"/>
    </source>
</evidence>
<accession>A0A3A2ZJ86</accession>
<dbReference type="InterPro" id="IPR000873">
    <property type="entry name" value="AMP-dep_synth/lig_dom"/>
</dbReference>
<dbReference type="Proteomes" id="UP000266188">
    <property type="component" value="Unassembled WGS sequence"/>
</dbReference>
<dbReference type="PROSITE" id="PS00455">
    <property type="entry name" value="AMP_BINDING"/>
    <property type="match status" value="1"/>
</dbReference>
<dbReference type="Gene3D" id="1.10.1200.10">
    <property type="entry name" value="ACP-like"/>
    <property type="match status" value="1"/>
</dbReference>
<dbReference type="InterPro" id="IPR020845">
    <property type="entry name" value="AMP-binding_CS"/>
</dbReference>
<keyword evidence="8" id="KW-1185">Reference proteome</keyword>
<keyword evidence="2" id="KW-0597">Phosphoprotein</keyword>
<dbReference type="InterPro" id="IPR023213">
    <property type="entry name" value="CAT-like_dom_sf"/>
</dbReference>
<evidence type="ECO:0000313" key="7">
    <source>
        <dbReference type="EMBL" id="RJE23172.1"/>
    </source>
</evidence>
<dbReference type="GO" id="GO:0031177">
    <property type="term" value="F:phosphopantetheine binding"/>
    <property type="evidence" value="ECO:0007669"/>
    <property type="project" value="InterPro"/>
</dbReference>
<feature type="signal peptide" evidence="5">
    <location>
        <begin position="1"/>
        <end position="21"/>
    </location>
</feature>
<dbReference type="InterPro" id="IPR006162">
    <property type="entry name" value="Ppantetheine_attach_site"/>
</dbReference>
<evidence type="ECO:0000256" key="1">
    <source>
        <dbReference type="ARBA" id="ARBA00022450"/>
    </source>
</evidence>
<proteinExistence type="inferred from homology"/>
<keyword evidence="5" id="KW-0732">Signal</keyword>
<protein>
    <submittedName>
        <fullName evidence="7">Non-ribosomal peptide synthase</fullName>
    </submittedName>
</protein>
<keyword evidence="1" id="KW-0596">Phosphopantetheine</keyword>
<dbReference type="SUPFAM" id="SSF56801">
    <property type="entry name" value="Acetyl-CoA synthetase-like"/>
    <property type="match status" value="1"/>
</dbReference>
<dbReference type="InterPro" id="IPR009081">
    <property type="entry name" value="PP-bd_ACP"/>
</dbReference>
<dbReference type="GO" id="GO:0005737">
    <property type="term" value="C:cytoplasm"/>
    <property type="evidence" value="ECO:0007669"/>
    <property type="project" value="TreeGrafter"/>
</dbReference>
<sequence>MSSSSPAILAWILTIAQFSASDEIEFDLITPSCPIPKSLHVSLPIQSTVREGLDLVIKLLSQDDHQPQDNLSTKLRSLLVIWDESTQDHPLQEYGQVVLCRLMADDDPHIQGWAKEDQWKCNQMVHQMRHILSLLRQADTHSQLSSVMSVSTEHVHQIQYWNHRPLPREDTCIHHRIEQQCHLRGDAPAVCAWDGGFTYEELDQVATHFAAYIQTRGVRPEVFVPLYLTKSRWTTVAILAVLKAGGAFVLLDPSHPVDRLRIMCHDVGASLVLSSPRDADSAATLGLPIVELGPSPPPILETQMKSVTVRPDNAAYICFTSGSTGTPKGAVIEHSMLSTVATAHGPALLMGPQSRVFQFASYAFDASILENLITLTYGGCVCVPSEQSRRDDIPGAFMALQANYMFITPSVLQVLSPATMPGLHHLLVGGESIGKPLIKPWQETAQVVACYGPTECSIICVAHGPVSEGSDPRVLGNGLACHLWIEDTRNPGKLAPVGAVGELVIEGPIVGRGYIKAPSEKLAAFLPPGAWKSAGPDAHQAYRTGDLVQYIDANGSVRFVGRKDTQVKIRGQRVELSEIEHHLRRLFFDVENVLAEVVTPAVRPDPILVALVQTNSSSDSSYLLPPCQRLLSNWLHLIRPQMQTSLPQYMVPSVVIPLARTPLTMNGKADRRRLRAMVEQLSKEELDAYTMPIGMVKRQPETETGRCLQAAIAEILDLQPEAIGLDDDFLRLGGNSVSAMKLVSRLREMHVSLSVGDILQNPVVEAIANRAMAMSNGHLSNHAGVVPFSMLPCSPVKLAQKLGIAEDEIVDALPATEQQQAMLKFPPQFLFTHIPGPVDVEKLEVACQKLVDRHSILRTVFVEHDGVLFQTILRKAAIPFVRHECPEDYQDMRNFEHCLCKDDLNRPLPKNAPPIRFLLASQQNREYSLIMNVNHSSYDGESWRVLERDLSALYNGHTLGPAVPFAPWAYTFFSHAKSAETLGFWETLLKGSSMTYVGDPFCDLGENVEEVSIEACRMIPVLDPPAGFTAASLVKAAWALTLSDYCQTADVVFGQNVHGRGHGFPNEEAVIGPCLNQIPVRMNLGGIENGADLLSSIHDQHINSMAYDRVQLRDIVARSTSWPANTMLGTLVMHQYGTYDSEPMFEDVRGFTRFMFIPRIAKELRDFAVLSIVTDETHILQIATTNAFVDQQSAESLIDSLVSYMQRLARDPKEVVVRRTFGN</sequence>
<dbReference type="InterPro" id="IPR010071">
    <property type="entry name" value="AA_adenyl_dom"/>
</dbReference>
<dbReference type="EMBL" id="MVGC01000132">
    <property type="protein sequence ID" value="RJE23172.1"/>
    <property type="molecule type" value="Genomic_DNA"/>
</dbReference>
<dbReference type="Gene3D" id="3.30.300.30">
    <property type="match status" value="1"/>
</dbReference>
<dbReference type="InterPro" id="IPR020806">
    <property type="entry name" value="PKS_PP-bd"/>
</dbReference>
<evidence type="ECO:0000256" key="3">
    <source>
        <dbReference type="ARBA" id="ARBA00022598"/>
    </source>
</evidence>
<dbReference type="Pfam" id="PF00668">
    <property type="entry name" value="Condensation"/>
    <property type="match status" value="1"/>
</dbReference>
<dbReference type="FunFam" id="3.30.300.30:FF:000015">
    <property type="entry name" value="Nonribosomal peptide synthase SidD"/>
    <property type="match status" value="1"/>
</dbReference>
<dbReference type="PANTHER" id="PTHR45527:SF3">
    <property type="entry name" value="SIDEROPHORE SYNTHETASE (EUROFUNG)"/>
    <property type="match status" value="1"/>
</dbReference>
<feature type="domain" description="Carrier" evidence="6">
    <location>
        <begin position="699"/>
        <end position="775"/>
    </location>
</feature>
<dbReference type="OrthoDB" id="416786at2759"/>
<evidence type="ECO:0000256" key="4">
    <source>
        <dbReference type="ARBA" id="ARBA00029454"/>
    </source>
</evidence>
<evidence type="ECO:0000259" key="6">
    <source>
        <dbReference type="PROSITE" id="PS50075"/>
    </source>
</evidence>
<dbReference type="PROSITE" id="PS00012">
    <property type="entry name" value="PHOSPHOPANTETHEINE"/>
    <property type="match status" value="1"/>
</dbReference>
<dbReference type="SUPFAM" id="SSF52777">
    <property type="entry name" value="CoA-dependent acyltransferases"/>
    <property type="match status" value="2"/>
</dbReference>
<dbReference type="CDD" id="cd05918">
    <property type="entry name" value="A_NRPS_SidN3_like"/>
    <property type="match status" value="1"/>
</dbReference>